<name>A0AAD4Z3I2_PRUDU</name>
<gene>
    <name evidence="1" type="ORF">L3X38_021591</name>
</gene>
<reference evidence="1 2" key="1">
    <citation type="journal article" date="2022" name="G3 (Bethesda)">
        <title>Whole-genome sequence and methylome profiling of the almond [Prunus dulcis (Mill.) D.A. Webb] cultivar 'Nonpareil'.</title>
        <authorList>
            <person name="D'Amico-Willman K.M."/>
            <person name="Ouma W.Z."/>
            <person name="Meulia T."/>
            <person name="Sideli G.M."/>
            <person name="Gradziel T.M."/>
            <person name="Fresnedo-Ramirez J."/>
        </authorList>
    </citation>
    <scope>NUCLEOTIDE SEQUENCE [LARGE SCALE GENOMIC DNA]</scope>
    <source>
        <strain evidence="1">Clone GOH B32 T37-40</strain>
    </source>
</reference>
<dbReference type="Proteomes" id="UP001054821">
    <property type="component" value="Chromosome 4"/>
</dbReference>
<accession>A0AAD4Z3I2</accession>
<keyword evidence="2" id="KW-1185">Reference proteome</keyword>
<evidence type="ECO:0000313" key="2">
    <source>
        <dbReference type="Proteomes" id="UP001054821"/>
    </source>
</evidence>
<comment type="caution">
    <text evidence="1">The sequence shown here is derived from an EMBL/GenBank/DDBJ whole genome shotgun (WGS) entry which is preliminary data.</text>
</comment>
<organism evidence="1 2">
    <name type="scientific">Prunus dulcis</name>
    <name type="common">Almond</name>
    <name type="synonym">Amygdalus dulcis</name>
    <dbReference type="NCBI Taxonomy" id="3755"/>
    <lineage>
        <taxon>Eukaryota</taxon>
        <taxon>Viridiplantae</taxon>
        <taxon>Streptophyta</taxon>
        <taxon>Embryophyta</taxon>
        <taxon>Tracheophyta</taxon>
        <taxon>Spermatophyta</taxon>
        <taxon>Magnoliopsida</taxon>
        <taxon>eudicotyledons</taxon>
        <taxon>Gunneridae</taxon>
        <taxon>Pentapetalae</taxon>
        <taxon>rosids</taxon>
        <taxon>fabids</taxon>
        <taxon>Rosales</taxon>
        <taxon>Rosaceae</taxon>
        <taxon>Amygdaloideae</taxon>
        <taxon>Amygdaleae</taxon>
        <taxon>Prunus</taxon>
    </lineage>
</organism>
<dbReference type="EMBL" id="JAJFAZ020000004">
    <property type="protein sequence ID" value="KAI5331465.1"/>
    <property type="molecule type" value="Genomic_DNA"/>
</dbReference>
<dbReference type="AlphaFoldDB" id="A0AAD4Z3I2"/>
<sequence length="85" mass="10428">MIQEKPTYYLCLTVKREKNRVLERETARASEREREWGAKDAVAVLWWLEHGMRSFWLIANRHYYESLIRYPDRHTEISLPNYSRL</sequence>
<evidence type="ECO:0000313" key="1">
    <source>
        <dbReference type="EMBL" id="KAI5331465.1"/>
    </source>
</evidence>
<protein>
    <submittedName>
        <fullName evidence="1">Uncharacterized protein</fullName>
    </submittedName>
</protein>
<proteinExistence type="predicted"/>